<dbReference type="EMBL" id="BART01021056">
    <property type="protein sequence ID" value="GAG95599.1"/>
    <property type="molecule type" value="Genomic_DNA"/>
</dbReference>
<name>X1BI65_9ZZZZ</name>
<gene>
    <name evidence="2" type="ORF">S01H4_38962</name>
</gene>
<keyword evidence="1" id="KW-0812">Transmembrane</keyword>
<sequence>MEFDIVKIVTTVGIPAAITFFLLWKLVPTVNGLKDVIKDLAAIVKVDSTNTANMKGAVDMNTEQVVQLRLEISKLNGNK</sequence>
<protein>
    <submittedName>
        <fullName evidence="2">Uncharacterized protein</fullName>
    </submittedName>
</protein>
<feature type="transmembrane region" description="Helical" evidence="1">
    <location>
        <begin position="6"/>
        <end position="24"/>
    </location>
</feature>
<organism evidence="2">
    <name type="scientific">marine sediment metagenome</name>
    <dbReference type="NCBI Taxonomy" id="412755"/>
    <lineage>
        <taxon>unclassified sequences</taxon>
        <taxon>metagenomes</taxon>
        <taxon>ecological metagenomes</taxon>
    </lineage>
</organism>
<reference evidence="2" key="1">
    <citation type="journal article" date="2014" name="Front. Microbiol.">
        <title>High frequency of phylogenetically diverse reductive dehalogenase-homologous genes in deep subseafloor sedimentary metagenomes.</title>
        <authorList>
            <person name="Kawai M."/>
            <person name="Futagami T."/>
            <person name="Toyoda A."/>
            <person name="Takaki Y."/>
            <person name="Nishi S."/>
            <person name="Hori S."/>
            <person name="Arai W."/>
            <person name="Tsubouchi T."/>
            <person name="Morono Y."/>
            <person name="Uchiyama I."/>
            <person name="Ito T."/>
            <person name="Fujiyama A."/>
            <person name="Inagaki F."/>
            <person name="Takami H."/>
        </authorList>
    </citation>
    <scope>NUCLEOTIDE SEQUENCE</scope>
    <source>
        <strain evidence="2">Expedition CK06-06</strain>
    </source>
</reference>
<dbReference type="AlphaFoldDB" id="X1BI65"/>
<accession>X1BI65</accession>
<proteinExistence type="predicted"/>
<evidence type="ECO:0000313" key="2">
    <source>
        <dbReference type="EMBL" id="GAG95599.1"/>
    </source>
</evidence>
<keyword evidence="1" id="KW-0472">Membrane</keyword>
<keyword evidence="1" id="KW-1133">Transmembrane helix</keyword>
<comment type="caution">
    <text evidence="2">The sequence shown here is derived from an EMBL/GenBank/DDBJ whole genome shotgun (WGS) entry which is preliminary data.</text>
</comment>
<evidence type="ECO:0000256" key="1">
    <source>
        <dbReference type="SAM" id="Phobius"/>
    </source>
</evidence>